<keyword evidence="2" id="KW-0472">Membrane</keyword>
<proteinExistence type="predicted"/>
<feature type="transmembrane region" description="Helical" evidence="2">
    <location>
        <begin position="46"/>
        <end position="70"/>
    </location>
</feature>
<keyword evidence="2" id="KW-1133">Transmembrane helix</keyword>
<keyword evidence="4" id="KW-1185">Reference proteome</keyword>
<evidence type="ECO:0000256" key="2">
    <source>
        <dbReference type="SAM" id="Phobius"/>
    </source>
</evidence>
<evidence type="ECO:0000256" key="1">
    <source>
        <dbReference type="SAM" id="MobiDB-lite"/>
    </source>
</evidence>
<feature type="transmembrane region" description="Helical" evidence="2">
    <location>
        <begin position="203"/>
        <end position="222"/>
    </location>
</feature>
<protein>
    <submittedName>
        <fullName evidence="3">Uncharacterized protein</fullName>
    </submittedName>
</protein>
<feature type="transmembrane region" description="Helical" evidence="2">
    <location>
        <begin position="12"/>
        <end position="34"/>
    </location>
</feature>
<name>A0A9K3CSS8_9EUKA</name>
<feature type="region of interest" description="Disordered" evidence="1">
    <location>
        <begin position="77"/>
        <end position="104"/>
    </location>
</feature>
<gene>
    <name evidence="3" type="ORF">KIPB_003832</name>
</gene>
<reference evidence="3 4" key="1">
    <citation type="journal article" date="2018" name="PLoS ONE">
        <title>The draft genome of Kipferlia bialata reveals reductive genome evolution in fornicate parasites.</title>
        <authorList>
            <person name="Tanifuji G."/>
            <person name="Takabayashi S."/>
            <person name="Kume K."/>
            <person name="Takagi M."/>
            <person name="Nakayama T."/>
            <person name="Kamikawa R."/>
            <person name="Inagaki Y."/>
            <person name="Hashimoto T."/>
        </authorList>
    </citation>
    <scope>NUCLEOTIDE SEQUENCE [LARGE SCALE GENOMIC DNA]</scope>
    <source>
        <strain evidence="3">NY0173</strain>
    </source>
</reference>
<evidence type="ECO:0000313" key="4">
    <source>
        <dbReference type="Proteomes" id="UP000265618"/>
    </source>
</evidence>
<dbReference type="EMBL" id="BDIP01000771">
    <property type="protein sequence ID" value="GIQ82659.1"/>
    <property type="molecule type" value="Genomic_DNA"/>
</dbReference>
<keyword evidence="2" id="KW-0812">Transmembrane</keyword>
<feature type="transmembrane region" description="Helical" evidence="2">
    <location>
        <begin position="118"/>
        <end position="140"/>
    </location>
</feature>
<organism evidence="3 4">
    <name type="scientific">Kipferlia bialata</name>
    <dbReference type="NCBI Taxonomy" id="797122"/>
    <lineage>
        <taxon>Eukaryota</taxon>
        <taxon>Metamonada</taxon>
        <taxon>Carpediemonas-like organisms</taxon>
        <taxon>Kipferlia</taxon>
    </lineage>
</organism>
<sequence>MAHLIFQTQLRLTFAYAVSLCILLIGVVGRVVGAERVVSVVVEWESCLLCIMLLCPAYLATVLSAFAAVVTSPSTDTLGEGGNGESGMLREERGGDTHAETDTTGVPDGYVGLEAGPLALIVTKGLWCIQIGIYSIHAWLGHGTKMGRAASVVATVLQGLCYTASNMSRMDADQQILKHTNRRLESSGCRQVSSLRLLTRPEVTTMAVVTMICSLALGYTLSKHPYSPSLSVMYDASTDTPPHLRSVVYMPLFLCYLVFLLTHQCMPDPVSVAMLCLVLDPKARVCPGRRASDTCGTECKLLRWQSMPHSLRFHMVSVAMTLGCALIPIHQTALPLVLPDYILSLFPKKVMNLEARCQSNR</sequence>
<evidence type="ECO:0000313" key="3">
    <source>
        <dbReference type="EMBL" id="GIQ82659.1"/>
    </source>
</evidence>
<feature type="compositionally biased region" description="Basic and acidic residues" evidence="1">
    <location>
        <begin position="88"/>
        <end position="101"/>
    </location>
</feature>
<accession>A0A9K3CSS8</accession>
<comment type="caution">
    <text evidence="3">The sequence shown here is derived from an EMBL/GenBank/DDBJ whole genome shotgun (WGS) entry which is preliminary data.</text>
</comment>
<dbReference type="Proteomes" id="UP000265618">
    <property type="component" value="Unassembled WGS sequence"/>
</dbReference>
<dbReference type="AlphaFoldDB" id="A0A9K3CSS8"/>
<feature type="transmembrane region" description="Helical" evidence="2">
    <location>
        <begin position="242"/>
        <end position="261"/>
    </location>
</feature>